<dbReference type="Proteomes" id="UP000193811">
    <property type="component" value="Unassembled WGS sequence"/>
</dbReference>
<evidence type="ECO:0000313" key="5">
    <source>
        <dbReference type="Proteomes" id="UP000193811"/>
    </source>
</evidence>
<evidence type="ECO:0000259" key="1">
    <source>
        <dbReference type="Pfam" id="PF18879"/>
    </source>
</evidence>
<proteinExistence type="predicted"/>
<dbReference type="EMBL" id="CTEF01000001">
    <property type="protein sequence ID" value="CQD09618.1"/>
    <property type="molecule type" value="Genomic_DNA"/>
</dbReference>
<evidence type="ECO:0000313" key="3">
    <source>
        <dbReference type="EMBL" id="ORV22154.1"/>
    </source>
</evidence>
<dbReference type="RefSeq" id="WP_234814411.1">
    <property type="nucleotide sequence ID" value="NZ_JACKVA010000035.1"/>
</dbReference>
<protein>
    <submittedName>
        <fullName evidence="2">ESX-1 secretion-associated protein A, EspA</fullName>
    </submittedName>
</protein>
<gene>
    <name evidence="2" type="primary">espA_2</name>
    <name evidence="3" type="ORF">AWB98_25510</name>
    <name evidence="2" type="ORF">BN970_01875</name>
</gene>
<keyword evidence="5" id="KW-1185">Reference proteome</keyword>
<dbReference type="AlphaFoldDB" id="A0A0U1D904"/>
<dbReference type="InterPro" id="IPR043796">
    <property type="entry name" value="ESX-1_EspA/EspE-like"/>
</dbReference>
<accession>A0A0U1D904</accession>
<evidence type="ECO:0000313" key="2">
    <source>
        <dbReference type="EMBL" id="CQD09618.1"/>
    </source>
</evidence>
<dbReference type="Pfam" id="PF18879">
    <property type="entry name" value="EspA_EspE"/>
    <property type="match status" value="1"/>
</dbReference>
<dbReference type="EMBL" id="LQOP01000028">
    <property type="protein sequence ID" value="ORV22154.1"/>
    <property type="molecule type" value="Genomic_DNA"/>
</dbReference>
<dbReference type="Proteomes" id="UP000182227">
    <property type="component" value="Unassembled WGS sequence"/>
</dbReference>
<reference evidence="3 5" key="2">
    <citation type="submission" date="2016-01" db="EMBL/GenBank/DDBJ databases">
        <title>The new phylogeny of the genus Mycobacterium.</title>
        <authorList>
            <person name="Tarcisio F."/>
            <person name="Conor M."/>
            <person name="Antonella G."/>
            <person name="Elisabetta G."/>
            <person name="Giulia F.S."/>
            <person name="Sara T."/>
            <person name="Anna F."/>
            <person name="Clotilde B."/>
            <person name="Roberto B."/>
            <person name="Veronica D.S."/>
            <person name="Fabio R."/>
            <person name="Monica P."/>
            <person name="Olivier J."/>
            <person name="Enrico T."/>
            <person name="Nicola S."/>
        </authorList>
    </citation>
    <scope>NUCLEOTIDE SEQUENCE [LARGE SCALE GENOMIC DNA]</scope>
    <source>
        <strain evidence="3 5">CCUG 50187</strain>
    </source>
</reference>
<dbReference type="GeneID" id="44298858"/>
<sequence length="262" mass="26717">MGVGSFYYLQGNYVYGIADHANGAKSSVPWAMAGIGSDFLSMGQLVATEGAGALAKSAAASGATSSAKTLGNIAKGAGTPIINAGLIVLTMESNMLGFGRPEDGARFTDGANHFVDAHSTLLRSAPPGDWTGDASKAYGERNKEQQARAADMSSTDADIQKVIAEEARQVGDTRDFVSQMQTILSLSIVPALLAKAIPYVGQAVSTAIEVATVAGTVPAATVQCHQMASRSGENAGKIRDLASKYGSTNANAKIPGGGFGPS</sequence>
<name>A0A0U1D904_9MYCO</name>
<reference evidence="2 4" key="1">
    <citation type="submission" date="2015-03" db="EMBL/GenBank/DDBJ databases">
        <authorList>
            <person name="Murphy D."/>
        </authorList>
    </citation>
    <scope>NUCLEOTIDE SEQUENCE [LARGE SCALE GENOMIC DNA]</scope>
    <source>
        <strain evidence="2 4">D16</strain>
    </source>
</reference>
<evidence type="ECO:0000313" key="4">
    <source>
        <dbReference type="Proteomes" id="UP000182227"/>
    </source>
</evidence>
<organism evidence="2 4">
    <name type="scientific">Mycolicibacterium conceptionense</name>
    <dbReference type="NCBI Taxonomy" id="451644"/>
    <lineage>
        <taxon>Bacteria</taxon>
        <taxon>Bacillati</taxon>
        <taxon>Actinomycetota</taxon>
        <taxon>Actinomycetes</taxon>
        <taxon>Mycobacteriales</taxon>
        <taxon>Mycobacteriaceae</taxon>
        <taxon>Mycolicibacterium</taxon>
    </lineage>
</organism>
<feature type="domain" description="ESX-1 secretion-associated protein EspA/EspE-like" evidence="1">
    <location>
        <begin position="96"/>
        <end position="178"/>
    </location>
</feature>